<proteinExistence type="predicted"/>
<evidence type="ECO:0000256" key="1">
    <source>
        <dbReference type="SAM" id="MobiDB-lite"/>
    </source>
</evidence>
<feature type="region of interest" description="Disordered" evidence="1">
    <location>
        <begin position="351"/>
        <end position="404"/>
    </location>
</feature>
<organism evidence="2 3">
    <name type="scientific">Lepraria neglecta</name>
    <dbReference type="NCBI Taxonomy" id="209136"/>
    <lineage>
        <taxon>Eukaryota</taxon>
        <taxon>Fungi</taxon>
        <taxon>Dikarya</taxon>
        <taxon>Ascomycota</taxon>
        <taxon>Pezizomycotina</taxon>
        <taxon>Lecanoromycetes</taxon>
        <taxon>OSLEUM clade</taxon>
        <taxon>Lecanoromycetidae</taxon>
        <taxon>Lecanorales</taxon>
        <taxon>Lecanorineae</taxon>
        <taxon>Stereocaulaceae</taxon>
        <taxon>Lepraria</taxon>
    </lineage>
</organism>
<comment type="caution">
    <text evidence="2">The sequence shown here is derived from an EMBL/GenBank/DDBJ whole genome shotgun (WGS) entry which is preliminary data.</text>
</comment>
<keyword evidence="3" id="KW-1185">Reference proteome</keyword>
<sequence>MGPRTYIRNRRALHHASKPTAIDKITTRPYINPQLASPLFTLLPAELRTEIFHYALLATPDPSKPYSKHSYWYRPGYTHARAIAVKLLLSCRRVYLETVLLPLQLNEHVIWGVERSRIPPGASNYLLDGRLKCHQRNAVRDVHIFCQQSWLEDWKDKWLGFSISWPEGCMQRLRITVRHTDWWYNLLGENSPLALDPKRKGRARVGEWVGMEEGFEKGSWGERFGNLKGLRVLKLELETTVGKRGELDASVDKASMWKIPLGDGNVLVLDEEATEKSSWTGSKHFKGLNAPAVPARLQLSRQSSRVNFSPFASTPRSNSETEELAPEDSLDYYVVLLTWRARAASEVEAEEAAREEAVDTAFEPTTTNRSGSTGNAPRTPAAAAPATRSRPLFNRFNAPPTYYG</sequence>
<name>A0AAE0DKI8_9LECA</name>
<reference evidence="2" key="1">
    <citation type="submission" date="2022-11" db="EMBL/GenBank/DDBJ databases">
        <title>Chromosomal genome sequence assembly and mating type (MAT) locus characterization of the leprose asexual lichenized fungus Lepraria neglecta (Nyl.) Erichsen.</title>
        <authorList>
            <person name="Allen J.L."/>
            <person name="Pfeffer B."/>
        </authorList>
    </citation>
    <scope>NUCLEOTIDE SEQUENCE</scope>
    <source>
        <strain evidence="2">Allen 5258</strain>
    </source>
</reference>
<dbReference type="EMBL" id="JASNWA010000007">
    <property type="protein sequence ID" value="KAK3173154.1"/>
    <property type="molecule type" value="Genomic_DNA"/>
</dbReference>
<dbReference type="PANTHER" id="PTHR38790:SF4">
    <property type="entry name" value="2EXR DOMAIN-CONTAINING PROTEIN"/>
    <property type="match status" value="1"/>
</dbReference>
<gene>
    <name evidence="2" type="ORF">OEA41_006483</name>
</gene>
<accession>A0AAE0DKI8</accession>
<feature type="compositionally biased region" description="Low complexity" evidence="1">
    <location>
        <begin position="376"/>
        <end position="388"/>
    </location>
</feature>
<evidence type="ECO:0000313" key="2">
    <source>
        <dbReference type="EMBL" id="KAK3173154.1"/>
    </source>
</evidence>
<feature type="compositionally biased region" description="Polar residues" evidence="1">
    <location>
        <begin position="363"/>
        <end position="375"/>
    </location>
</feature>
<evidence type="ECO:0000313" key="3">
    <source>
        <dbReference type="Proteomes" id="UP001276659"/>
    </source>
</evidence>
<dbReference type="PANTHER" id="PTHR38790">
    <property type="entry name" value="2EXR DOMAIN-CONTAINING PROTEIN-RELATED"/>
    <property type="match status" value="1"/>
</dbReference>
<dbReference type="Proteomes" id="UP001276659">
    <property type="component" value="Unassembled WGS sequence"/>
</dbReference>
<protein>
    <submittedName>
        <fullName evidence="2">Uncharacterized protein</fullName>
    </submittedName>
</protein>
<dbReference type="AlphaFoldDB" id="A0AAE0DKI8"/>